<evidence type="ECO:0000256" key="1">
    <source>
        <dbReference type="SAM" id="MobiDB-lite"/>
    </source>
</evidence>
<sequence length="62" mass="6745">MELQHQVEGVLAVPVHALNVLGVVGVVDVVVETVVEDVAVNGETTTKTEKPREMIKSRPKRI</sequence>
<organism evidence="2">
    <name type="scientific">Schistosoma mansoni</name>
    <name type="common">Blood fluke</name>
    <dbReference type="NCBI Taxonomy" id="6183"/>
    <lineage>
        <taxon>Eukaryota</taxon>
        <taxon>Metazoa</taxon>
        <taxon>Spiralia</taxon>
        <taxon>Lophotrochozoa</taxon>
        <taxon>Platyhelminthes</taxon>
        <taxon>Trematoda</taxon>
        <taxon>Digenea</taxon>
        <taxon>Strigeidida</taxon>
        <taxon>Schistosomatoidea</taxon>
        <taxon>Schistosomatidae</taxon>
        <taxon>Schistosoma</taxon>
    </lineage>
</organism>
<feature type="compositionally biased region" description="Basic and acidic residues" evidence="1">
    <location>
        <begin position="46"/>
        <end position="56"/>
    </location>
</feature>
<protein>
    <submittedName>
        <fullName evidence="2">Uncharacterized protein</fullName>
    </submittedName>
</protein>
<dbReference type="InParanoid" id="A0A5K4F4Q5"/>
<dbReference type="WBParaSite" id="Smp_319300.1">
    <property type="protein sequence ID" value="Smp_319300.1"/>
    <property type="gene ID" value="Smp_319300"/>
</dbReference>
<proteinExistence type="predicted"/>
<feature type="region of interest" description="Disordered" evidence="1">
    <location>
        <begin position="42"/>
        <end position="62"/>
    </location>
</feature>
<reference evidence="2" key="1">
    <citation type="submission" date="2019-11" db="UniProtKB">
        <authorList>
            <consortium name="WormBaseParasite"/>
        </authorList>
    </citation>
    <scope>IDENTIFICATION</scope>
    <source>
        <strain evidence="2">Puerto Rican</strain>
    </source>
</reference>
<dbReference type="AlphaFoldDB" id="A0A5K4F4Q5"/>
<name>A0A5K4F4Q5_SCHMA</name>
<accession>A0A5K4F4Q5</accession>
<evidence type="ECO:0000313" key="2">
    <source>
        <dbReference type="WBParaSite" id="Smp_319300.1"/>
    </source>
</evidence>